<comment type="caution">
    <text evidence="1">The sequence shown here is derived from an EMBL/GenBank/DDBJ whole genome shotgun (WGS) entry which is preliminary data.</text>
</comment>
<protein>
    <submittedName>
        <fullName evidence="1">Uncharacterized protein</fullName>
    </submittedName>
</protein>
<evidence type="ECO:0000313" key="2">
    <source>
        <dbReference type="Proteomes" id="UP001054821"/>
    </source>
</evidence>
<dbReference type="EMBL" id="JAJFAZ020000006">
    <property type="protein sequence ID" value="KAI5323612.1"/>
    <property type="molecule type" value="Genomic_DNA"/>
</dbReference>
<organism evidence="1 2">
    <name type="scientific">Prunus dulcis</name>
    <name type="common">Almond</name>
    <name type="synonym">Amygdalus dulcis</name>
    <dbReference type="NCBI Taxonomy" id="3755"/>
    <lineage>
        <taxon>Eukaryota</taxon>
        <taxon>Viridiplantae</taxon>
        <taxon>Streptophyta</taxon>
        <taxon>Embryophyta</taxon>
        <taxon>Tracheophyta</taxon>
        <taxon>Spermatophyta</taxon>
        <taxon>Magnoliopsida</taxon>
        <taxon>eudicotyledons</taxon>
        <taxon>Gunneridae</taxon>
        <taxon>Pentapetalae</taxon>
        <taxon>rosids</taxon>
        <taxon>fabids</taxon>
        <taxon>Rosales</taxon>
        <taxon>Rosaceae</taxon>
        <taxon>Amygdaloideae</taxon>
        <taxon>Amygdaleae</taxon>
        <taxon>Prunus</taxon>
    </lineage>
</organism>
<evidence type="ECO:0000313" key="1">
    <source>
        <dbReference type="EMBL" id="KAI5323612.1"/>
    </source>
</evidence>
<keyword evidence="2" id="KW-1185">Reference proteome</keyword>
<reference evidence="1 2" key="1">
    <citation type="journal article" date="2022" name="G3 (Bethesda)">
        <title>Whole-genome sequence and methylome profiling of the almond [Prunus dulcis (Mill.) D.A. Webb] cultivar 'Nonpareil'.</title>
        <authorList>
            <person name="D'Amico-Willman K.M."/>
            <person name="Ouma W.Z."/>
            <person name="Meulia T."/>
            <person name="Sideli G.M."/>
            <person name="Gradziel T.M."/>
            <person name="Fresnedo-Ramirez J."/>
        </authorList>
    </citation>
    <scope>NUCLEOTIDE SEQUENCE [LARGE SCALE GENOMIC DNA]</scope>
    <source>
        <strain evidence="1">Clone GOH B32 T37-40</strain>
    </source>
</reference>
<accession>A0AAD4VGU4</accession>
<name>A0AAD4VGU4_PRUDU</name>
<sequence length="182" mass="20608">MGTTPKRKGSDTPPVISHVTPKRRCMRILDDDITVETEASAPEREDVCDVGDTHEDLDEDNYYDCDKDAFVHSDVYPEEQGGLDTPSRLAGSTVHRISIEPILGISHVLFPFHSLKRELPIHHSSLFCRLPIFSRAQTLPLLTLHKVPKRYALFAPLIFVCTCLVRQSPFLLPFAYLRTHVT</sequence>
<dbReference type="Proteomes" id="UP001054821">
    <property type="component" value="Chromosome 6"/>
</dbReference>
<proteinExistence type="predicted"/>
<gene>
    <name evidence="1" type="ORF">L3X38_032684</name>
</gene>
<dbReference type="AlphaFoldDB" id="A0AAD4VGU4"/>